<feature type="compositionally biased region" description="Polar residues" evidence="1">
    <location>
        <begin position="467"/>
        <end position="487"/>
    </location>
</feature>
<reference evidence="2 3" key="1">
    <citation type="submission" date="2024-11" db="EMBL/GenBank/DDBJ databases">
        <title>Adaptive evolution of stress response genes in parasites aligns with host niche diversity.</title>
        <authorList>
            <person name="Hahn C."/>
            <person name="Resl P."/>
        </authorList>
    </citation>
    <scope>NUCLEOTIDE SEQUENCE [LARGE SCALE GENOMIC DNA]</scope>
    <source>
        <strain evidence="2">EGGRZ-B1_66</strain>
        <tissue evidence="2">Body</tissue>
    </source>
</reference>
<evidence type="ECO:0000313" key="3">
    <source>
        <dbReference type="Proteomes" id="UP001626550"/>
    </source>
</evidence>
<feature type="region of interest" description="Disordered" evidence="1">
    <location>
        <begin position="449"/>
        <end position="505"/>
    </location>
</feature>
<evidence type="ECO:0000313" key="2">
    <source>
        <dbReference type="EMBL" id="KAL3314308.1"/>
    </source>
</evidence>
<proteinExistence type="predicted"/>
<protein>
    <submittedName>
        <fullName evidence="2">Uncharacterized protein</fullName>
    </submittedName>
</protein>
<dbReference type="EMBL" id="JBJKFK010001037">
    <property type="protein sequence ID" value="KAL3314308.1"/>
    <property type="molecule type" value="Genomic_DNA"/>
</dbReference>
<feature type="region of interest" description="Disordered" evidence="1">
    <location>
        <begin position="115"/>
        <end position="136"/>
    </location>
</feature>
<feature type="region of interest" description="Disordered" evidence="1">
    <location>
        <begin position="291"/>
        <end position="319"/>
    </location>
</feature>
<dbReference type="Proteomes" id="UP001626550">
    <property type="component" value="Unassembled WGS sequence"/>
</dbReference>
<evidence type="ECO:0000256" key="1">
    <source>
        <dbReference type="SAM" id="MobiDB-lite"/>
    </source>
</evidence>
<gene>
    <name evidence="2" type="ORF">Ciccas_007078</name>
</gene>
<feature type="compositionally biased region" description="Polar residues" evidence="1">
    <location>
        <begin position="494"/>
        <end position="505"/>
    </location>
</feature>
<feature type="compositionally biased region" description="Polar residues" evidence="1">
    <location>
        <begin position="291"/>
        <end position="307"/>
    </location>
</feature>
<comment type="caution">
    <text evidence="2">The sequence shown here is derived from an EMBL/GenBank/DDBJ whole genome shotgun (WGS) entry which is preliminary data.</text>
</comment>
<organism evidence="2 3">
    <name type="scientific">Cichlidogyrus casuarinus</name>
    <dbReference type="NCBI Taxonomy" id="1844966"/>
    <lineage>
        <taxon>Eukaryota</taxon>
        <taxon>Metazoa</taxon>
        <taxon>Spiralia</taxon>
        <taxon>Lophotrochozoa</taxon>
        <taxon>Platyhelminthes</taxon>
        <taxon>Monogenea</taxon>
        <taxon>Monopisthocotylea</taxon>
        <taxon>Dactylogyridea</taxon>
        <taxon>Ancyrocephalidae</taxon>
        <taxon>Cichlidogyrus</taxon>
    </lineage>
</organism>
<name>A0ABD2Q4K5_9PLAT</name>
<keyword evidence="3" id="KW-1185">Reference proteome</keyword>
<sequence>MQFCYSTEQLHRTLPSYAFTRTLAQLQNSQTSFAADHSEESIYCQLDEANKLQVGQDFATIQPVRGYAKNTTQTNRRLKQMPQFPGASLSTQNLAPNNYENVNFGELSQAKKRRSRSWSIGLNQRRPPHPQSQLHHPQDLFGSINYIPNQYRVPANYPNRGGPGYIPLSPMDLQFSNEFNWNSVGKRKPTRRDNREANKDGYAYRRGQSSNYRMFPLSAANNQKTARLNYLQPTRYSKADSLDSTVPPIGTAMKLLSSGDSFVWNNNQPMNFYENPPDTTTHGNYDNLSRKSPIQSRHPTELSTPNRQFYAPTTDGSTEEEEINDDFYSQVALPTNSTLQKTLSIGPQPQNGRHLSPIPGSLSKSIHRDNCNCILCLEPARRHTREHVLSGLIAVESVYDTPPIVSIADEHESNRKHTDRLHETHFPAEDHPEVPMHGKTGMVIYEESEKGQTRLTRNSPGLKLPYQNKNKTSPSFVEVQRVSSPTSYPGADPTSFNDSLFINST</sequence>
<dbReference type="AlphaFoldDB" id="A0ABD2Q4K5"/>
<accession>A0ABD2Q4K5</accession>
<feature type="non-terminal residue" evidence="2">
    <location>
        <position position="505"/>
    </location>
</feature>